<gene>
    <name evidence="2" type="ORF">FUG_LOCUS55217</name>
</gene>
<feature type="signal peptide" evidence="1">
    <location>
        <begin position="1"/>
        <end position="31"/>
    </location>
</feature>
<name>A0A4E9DNS4_GIBZA</name>
<sequence length="129" mass="14103">MPSKKPNIGNLLALLEMFLALQLDILPGGTATIAELGFAEKDSPIKRDDVKPGPWPVLLQSPEHPRLLPSAATAAFSAVSVMNTTSPGPRCGFWAFYLRGLLLFSLERIGIWLRPDSERSTESCKGREI</sequence>
<evidence type="ECO:0000256" key="1">
    <source>
        <dbReference type="SAM" id="SignalP"/>
    </source>
</evidence>
<accession>A0A4E9DNS4</accession>
<dbReference type="EMBL" id="CAAKMV010000044">
    <property type="protein sequence ID" value="VIO52918.1"/>
    <property type="molecule type" value="Genomic_DNA"/>
</dbReference>
<dbReference type="AlphaFoldDB" id="A0A4E9DNS4"/>
<feature type="chain" id="PRO_5026202021" evidence="1">
    <location>
        <begin position="32"/>
        <end position="129"/>
    </location>
</feature>
<protein>
    <submittedName>
        <fullName evidence="2">Uncharacterized protein</fullName>
    </submittedName>
</protein>
<organism evidence="2">
    <name type="scientific">Gibberella zeae</name>
    <name type="common">Wheat head blight fungus</name>
    <name type="synonym">Fusarium graminearum</name>
    <dbReference type="NCBI Taxonomy" id="5518"/>
    <lineage>
        <taxon>Eukaryota</taxon>
        <taxon>Fungi</taxon>
        <taxon>Dikarya</taxon>
        <taxon>Ascomycota</taxon>
        <taxon>Pezizomycotina</taxon>
        <taxon>Sordariomycetes</taxon>
        <taxon>Hypocreomycetidae</taxon>
        <taxon>Hypocreales</taxon>
        <taxon>Nectriaceae</taxon>
        <taxon>Fusarium</taxon>
    </lineage>
</organism>
<keyword evidence="1" id="KW-0732">Signal</keyword>
<evidence type="ECO:0000313" key="2">
    <source>
        <dbReference type="EMBL" id="VIO52918.1"/>
    </source>
</evidence>
<proteinExistence type="predicted"/>
<reference evidence="2" key="1">
    <citation type="submission" date="2019-04" db="EMBL/GenBank/DDBJ databases">
        <authorList>
            <person name="Melise S."/>
            <person name="Noan J."/>
            <person name="Okalmin O."/>
        </authorList>
    </citation>
    <scope>NUCLEOTIDE SEQUENCE</scope>
    <source>
        <strain evidence="2">FN9</strain>
    </source>
</reference>